<comment type="caution">
    <text evidence="3">The sequence shown here is derived from an EMBL/GenBank/DDBJ whole genome shotgun (WGS) entry which is preliminary data.</text>
</comment>
<dbReference type="PANTHER" id="PTHR13261">
    <property type="entry name" value="BRCA2 AND CDKN1A INTERACTING PROTEIN"/>
    <property type="match status" value="1"/>
</dbReference>
<sequence>MKRKESDLESTKKKLKEESEESESDYSVDSEGEEEEEDKEEIINVDFDFLDYSEIDFHGLKTLIKQIFSTDFTRDSELSDFLISQNIGSVVKVDEGLDPYAFITVLDLNSKEEFITEILQFLKKKDDRIKEDGACLLLSCRLINMPPQLAPPLYKQLLNDIKKKYKTVYYISQVYKMVNDKEVFFYQAEDELLQELVDFYVDYQLPNPQSSDSRRVFNDDGVETWRRIFSFKFDKIPKFQELMDKELSE</sequence>
<dbReference type="Pfam" id="PF13862">
    <property type="entry name" value="BCCIP"/>
    <property type="match status" value="1"/>
</dbReference>
<evidence type="ECO:0000313" key="3">
    <source>
        <dbReference type="EMBL" id="KAJ3253606.1"/>
    </source>
</evidence>
<gene>
    <name evidence="3" type="primary">BCP1</name>
    <name evidence="3" type="ORF">HK103_000448</name>
</gene>
<dbReference type="EMBL" id="JADGKB010000105">
    <property type="protein sequence ID" value="KAJ3253606.1"/>
    <property type="molecule type" value="Genomic_DNA"/>
</dbReference>
<accession>A0AAD5Y1H3</accession>
<dbReference type="Proteomes" id="UP001210925">
    <property type="component" value="Unassembled WGS sequence"/>
</dbReference>
<evidence type="ECO:0000313" key="4">
    <source>
        <dbReference type="Proteomes" id="UP001210925"/>
    </source>
</evidence>
<protein>
    <submittedName>
        <fullName evidence="3">Mss4p nuclear export</fullName>
    </submittedName>
</protein>
<comment type="similarity">
    <text evidence="1">Belongs to the BCP1 family.</text>
</comment>
<feature type="compositionally biased region" description="Acidic residues" evidence="2">
    <location>
        <begin position="18"/>
        <end position="39"/>
    </location>
</feature>
<feature type="compositionally biased region" description="Basic and acidic residues" evidence="2">
    <location>
        <begin position="1"/>
        <end position="17"/>
    </location>
</feature>
<dbReference type="AlphaFoldDB" id="A0AAD5Y1H3"/>
<reference evidence="3" key="1">
    <citation type="submission" date="2020-05" db="EMBL/GenBank/DDBJ databases">
        <title>Phylogenomic resolution of chytrid fungi.</title>
        <authorList>
            <person name="Stajich J.E."/>
            <person name="Amses K."/>
            <person name="Simmons R."/>
            <person name="Seto K."/>
            <person name="Myers J."/>
            <person name="Bonds A."/>
            <person name="Quandt C.A."/>
            <person name="Barry K."/>
            <person name="Liu P."/>
            <person name="Grigoriev I."/>
            <person name="Longcore J.E."/>
            <person name="James T.Y."/>
        </authorList>
    </citation>
    <scope>NUCLEOTIDE SEQUENCE</scope>
    <source>
        <strain evidence="3">PLAUS21</strain>
    </source>
</reference>
<dbReference type="GO" id="GO:0005634">
    <property type="term" value="C:nucleus"/>
    <property type="evidence" value="ECO:0007669"/>
    <property type="project" value="TreeGrafter"/>
</dbReference>
<organism evidence="3 4">
    <name type="scientific">Boothiomyces macroporosus</name>
    <dbReference type="NCBI Taxonomy" id="261099"/>
    <lineage>
        <taxon>Eukaryota</taxon>
        <taxon>Fungi</taxon>
        <taxon>Fungi incertae sedis</taxon>
        <taxon>Chytridiomycota</taxon>
        <taxon>Chytridiomycota incertae sedis</taxon>
        <taxon>Chytridiomycetes</taxon>
        <taxon>Rhizophydiales</taxon>
        <taxon>Terramycetaceae</taxon>
        <taxon>Boothiomyces</taxon>
    </lineage>
</organism>
<keyword evidence="4" id="KW-1185">Reference proteome</keyword>
<proteinExistence type="inferred from homology"/>
<dbReference type="InterPro" id="IPR025602">
    <property type="entry name" value="BCP1_family"/>
</dbReference>
<evidence type="ECO:0000256" key="1">
    <source>
        <dbReference type="ARBA" id="ARBA00006781"/>
    </source>
</evidence>
<dbReference type="PANTHER" id="PTHR13261:SF0">
    <property type="entry name" value="BRCA2 AND CDKN1A-INTERACTING PROTEIN"/>
    <property type="match status" value="1"/>
</dbReference>
<name>A0AAD5Y1H3_9FUNG</name>
<feature type="region of interest" description="Disordered" evidence="2">
    <location>
        <begin position="1"/>
        <end position="39"/>
    </location>
</feature>
<evidence type="ECO:0000256" key="2">
    <source>
        <dbReference type="SAM" id="MobiDB-lite"/>
    </source>
</evidence>